<name>A0ABM1B8M4_LIMPO</name>
<dbReference type="SMART" id="SM00356">
    <property type="entry name" value="ZnF_C3H1"/>
    <property type="match status" value="2"/>
</dbReference>
<dbReference type="PANTHER" id="PTHR12547:SF18">
    <property type="entry name" value="PROTEIN TIS11"/>
    <property type="match status" value="1"/>
</dbReference>
<gene>
    <name evidence="9" type="primary">LOC106461729</name>
</gene>
<sequence length="390" mass="42490">MPAVMVTTLFDCNDVLYKKSNNINTHKTVFPLDRRPVSPPVINFQTFRRNSANPLTNVNISPPSPTSLGMRQKPDSPGLSVCTNSIPNMCTSNNIFNLSSGGRELRKLDRTISDPVDRSSVQAKPNQTNSTRYKTELCRPFEENGTCKYGDKCQFAHGMHELRTLARHPKYKTELCRTFHTTGLCPYGSRCHFIHYSEETRKNLLSNFQLGMHNFGQNECSSADVTVISRPKALSLGSFSLDSAGELSPPSSMSGSPTSVNSFFNDDTFGNFSPTSQTHAPSNGNTAFSFSQDFTSIVSPPQQQDHLPIFGGSQPSLTPAMFTGKSLNCEIMDSIARDPPAPSSPVDSITSELDGVSLASSPGTATCSSPLDVSRGLFRLPIFSSLASFD</sequence>
<dbReference type="Gene3D" id="4.10.1000.10">
    <property type="entry name" value="Zinc finger, CCCH-type"/>
    <property type="match status" value="2"/>
</dbReference>
<dbReference type="Proteomes" id="UP000694941">
    <property type="component" value="Unplaced"/>
</dbReference>
<reference evidence="9" key="1">
    <citation type="submission" date="2025-08" db="UniProtKB">
        <authorList>
            <consortium name="RefSeq"/>
        </authorList>
    </citation>
    <scope>IDENTIFICATION</scope>
    <source>
        <tissue evidence="9">Muscle</tissue>
    </source>
</reference>
<keyword evidence="8" id="KW-1185">Reference proteome</keyword>
<dbReference type="Pfam" id="PF00642">
    <property type="entry name" value="zf-CCCH"/>
    <property type="match status" value="2"/>
</dbReference>
<dbReference type="RefSeq" id="XP_013777034.1">
    <property type="nucleotide sequence ID" value="XM_013921580.2"/>
</dbReference>
<keyword evidence="2" id="KW-0677">Repeat</keyword>
<dbReference type="PROSITE" id="PS50103">
    <property type="entry name" value="ZF_C3H1"/>
    <property type="match status" value="2"/>
</dbReference>
<evidence type="ECO:0000256" key="2">
    <source>
        <dbReference type="ARBA" id="ARBA00022737"/>
    </source>
</evidence>
<evidence type="ECO:0000256" key="4">
    <source>
        <dbReference type="ARBA" id="ARBA00022833"/>
    </source>
</evidence>
<keyword evidence="4 5" id="KW-0862">Zinc</keyword>
<dbReference type="InterPro" id="IPR000571">
    <property type="entry name" value="Znf_CCCH"/>
</dbReference>
<dbReference type="SUPFAM" id="SSF90229">
    <property type="entry name" value="CCCH zinc finger"/>
    <property type="match status" value="2"/>
</dbReference>
<feature type="domain" description="C3H1-type" evidence="7">
    <location>
        <begin position="170"/>
        <end position="198"/>
    </location>
</feature>
<proteinExistence type="predicted"/>
<evidence type="ECO:0000256" key="1">
    <source>
        <dbReference type="ARBA" id="ARBA00022723"/>
    </source>
</evidence>
<keyword evidence="3 5" id="KW-0863">Zinc-finger</keyword>
<feature type="region of interest" description="Disordered" evidence="6">
    <location>
        <begin position="53"/>
        <end position="78"/>
    </location>
</feature>
<dbReference type="PANTHER" id="PTHR12547">
    <property type="entry name" value="CCCH ZINC FINGER/TIS11-RELATED"/>
    <property type="match status" value="1"/>
</dbReference>
<accession>A0ABM1B8M4</accession>
<feature type="zinc finger region" description="C3H1-type" evidence="5">
    <location>
        <begin position="170"/>
        <end position="198"/>
    </location>
</feature>
<evidence type="ECO:0000256" key="5">
    <source>
        <dbReference type="PROSITE-ProRule" id="PRU00723"/>
    </source>
</evidence>
<evidence type="ECO:0000313" key="8">
    <source>
        <dbReference type="Proteomes" id="UP000694941"/>
    </source>
</evidence>
<organism evidence="8 9">
    <name type="scientific">Limulus polyphemus</name>
    <name type="common">Atlantic horseshoe crab</name>
    <dbReference type="NCBI Taxonomy" id="6850"/>
    <lineage>
        <taxon>Eukaryota</taxon>
        <taxon>Metazoa</taxon>
        <taxon>Ecdysozoa</taxon>
        <taxon>Arthropoda</taxon>
        <taxon>Chelicerata</taxon>
        <taxon>Merostomata</taxon>
        <taxon>Xiphosura</taxon>
        <taxon>Limulidae</taxon>
        <taxon>Limulus</taxon>
    </lineage>
</organism>
<feature type="compositionally biased region" description="Polar residues" evidence="6">
    <location>
        <begin position="53"/>
        <end position="69"/>
    </location>
</feature>
<evidence type="ECO:0000256" key="3">
    <source>
        <dbReference type="ARBA" id="ARBA00022771"/>
    </source>
</evidence>
<evidence type="ECO:0000256" key="6">
    <source>
        <dbReference type="SAM" id="MobiDB-lite"/>
    </source>
</evidence>
<feature type="zinc finger region" description="C3H1-type" evidence="5">
    <location>
        <begin position="132"/>
        <end position="160"/>
    </location>
</feature>
<evidence type="ECO:0000259" key="7">
    <source>
        <dbReference type="PROSITE" id="PS50103"/>
    </source>
</evidence>
<dbReference type="InterPro" id="IPR036855">
    <property type="entry name" value="Znf_CCCH_sf"/>
</dbReference>
<dbReference type="GeneID" id="106461729"/>
<protein>
    <submittedName>
        <fullName evidence="9">mRNA decay activator protein ZFP36L1-like</fullName>
    </submittedName>
</protein>
<keyword evidence="1 5" id="KW-0479">Metal-binding</keyword>
<dbReference type="InterPro" id="IPR045877">
    <property type="entry name" value="ZFP36-like"/>
</dbReference>
<evidence type="ECO:0000313" key="9">
    <source>
        <dbReference type="RefSeq" id="XP_013777034.1"/>
    </source>
</evidence>
<feature type="domain" description="C3H1-type" evidence="7">
    <location>
        <begin position="132"/>
        <end position="160"/>
    </location>
</feature>